<dbReference type="CDD" id="cd03024">
    <property type="entry name" value="DsbA_FrnE"/>
    <property type="match status" value="1"/>
</dbReference>
<dbReference type="PANTHER" id="PTHR13887">
    <property type="entry name" value="GLUTATHIONE S-TRANSFERASE KAPPA"/>
    <property type="match status" value="1"/>
</dbReference>
<accession>A0AB73ID61</accession>
<dbReference type="Pfam" id="PF01323">
    <property type="entry name" value="DSBA"/>
    <property type="match status" value="1"/>
</dbReference>
<dbReference type="Gene3D" id="3.40.30.10">
    <property type="entry name" value="Glutaredoxin"/>
    <property type="match status" value="1"/>
</dbReference>
<dbReference type="EMBL" id="JAURTK010000003">
    <property type="protein sequence ID" value="MDP9647971.1"/>
    <property type="molecule type" value="Genomic_DNA"/>
</dbReference>
<gene>
    <name evidence="2" type="ORF">J2793_003417</name>
</gene>
<keyword evidence="2" id="KW-0413">Isomerase</keyword>
<sequence length="244" mass="27421">MNLCDQNWIVQAERHVENKVGRQVDSKRSLTIDAFFDFICPWCLIGKRNLEKAIAVFGGLRPDAQVKVRWRSHQLLPYTPLNGLPYQDFCRERLGGPEAVIARRAEVQRAGREAGIDFAFDRISVLPNTAAAHELIAFAANRLGEAQRATLVDRVLVAYFLEGEDIGDREVLERLGQDCGLDGESLKTHLTQWVRRVDGIGRRVSRHQSRVRGVPHFVFSTGYTFSGVHSPEVIAALMVSATRN</sequence>
<dbReference type="GO" id="GO:0016491">
    <property type="term" value="F:oxidoreductase activity"/>
    <property type="evidence" value="ECO:0007669"/>
    <property type="project" value="InterPro"/>
</dbReference>
<proteinExistence type="predicted"/>
<comment type="caution">
    <text evidence="2">The sequence shown here is derived from an EMBL/GenBank/DDBJ whole genome shotgun (WGS) entry which is preliminary data.</text>
</comment>
<reference evidence="2" key="1">
    <citation type="submission" date="2023-07" db="EMBL/GenBank/DDBJ databases">
        <title>Sorghum-associated microbial communities from plants grown in Nebraska, USA.</title>
        <authorList>
            <person name="Schachtman D."/>
        </authorList>
    </citation>
    <scope>NUCLEOTIDE SEQUENCE</scope>
    <source>
        <strain evidence="2">DS1061</strain>
    </source>
</reference>
<dbReference type="Proteomes" id="UP001229486">
    <property type="component" value="Unassembled WGS sequence"/>
</dbReference>
<organism evidence="2 3">
    <name type="scientific">Paraburkholderia caledonica</name>
    <dbReference type="NCBI Taxonomy" id="134536"/>
    <lineage>
        <taxon>Bacteria</taxon>
        <taxon>Pseudomonadati</taxon>
        <taxon>Pseudomonadota</taxon>
        <taxon>Betaproteobacteria</taxon>
        <taxon>Burkholderiales</taxon>
        <taxon>Burkholderiaceae</taxon>
        <taxon>Paraburkholderia</taxon>
    </lineage>
</organism>
<dbReference type="AlphaFoldDB" id="A0AB73ID61"/>
<evidence type="ECO:0000313" key="2">
    <source>
        <dbReference type="EMBL" id="MDP9647971.1"/>
    </source>
</evidence>
<name>A0AB73ID61_9BURK</name>
<protein>
    <submittedName>
        <fullName evidence="2">DsbA family dithiol-disulfide isomerase</fullName>
    </submittedName>
</protein>
<dbReference type="GO" id="GO:0016853">
    <property type="term" value="F:isomerase activity"/>
    <property type="evidence" value="ECO:0007669"/>
    <property type="project" value="UniProtKB-KW"/>
</dbReference>
<evidence type="ECO:0000259" key="1">
    <source>
        <dbReference type="Pfam" id="PF01323"/>
    </source>
</evidence>
<dbReference type="InterPro" id="IPR036249">
    <property type="entry name" value="Thioredoxin-like_sf"/>
</dbReference>
<feature type="domain" description="DSBA-like thioredoxin" evidence="1">
    <location>
        <begin position="31"/>
        <end position="236"/>
    </location>
</feature>
<dbReference type="PANTHER" id="PTHR13887:SF41">
    <property type="entry name" value="THIOREDOXIN SUPERFAMILY PROTEIN"/>
    <property type="match status" value="1"/>
</dbReference>
<dbReference type="InterPro" id="IPR001853">
    <property type="entry name" value="DSBA-like_thioredoxin_dom"/>
</dbReference>
<evidence type="ECO:0000313" key="3">
    <source>
        <dbReference type="Proteomes" id="UP001229486"/>
    </source>
</evidence>
<dbReference type="SUPFAM" id="SSF52833">
    <property type="entry name" value="Thioredoxin-like"/>
    <property type="match status" value="1"/>
</dbReference>
<dbReference type="RefSeq" id="WP_392394054.1">
    <property type="nucleotide sequence ID" value="NZ_JAURTK010000003.1"/>
</dbReference>